<dbReference type="Pfam" id="PF05592">
    <property type="entry name" value="Bac_rhamnosid"/>
    <property type="match status" value="1"/>
</dbReference>
<name>A0A6V8SBU0_9CLOT</name>
<dbReference type="InterPro" id="IPR008928">
    <property type="entry name" value="6-hairpin_glycosidase_sf"/>
</dbReference>
<dbReference type="Pfam" id="PF17389">
    <property type="entry name" value="Bac_rhamnosid6H"/>
    <property type="match status" value="1"/>
</dbReference>
<keyword evidence="3" id="KW-0378">Hydrolase</keyword>
<dbReference type="SUPFAM" id="SSF48208">
    <property type="entry name" value="Six-hairpin glycosidases"/>
    <property type="match status" value="1"/>
</dbReference>
<evidence type="ECO:0000259" key="5">
    <source>
        <dbReference type="Pfam" id="PF08531"/>
    </source>
</evidence>
<dbReference type="AlphaFoldDB" id="A0A6V8SBU0"/>
<proteinExistence type="predicted"/>
<protein>
    <recommendedName>
        <fullName evidence="2">alpha-L-rhamnosidase</fullName>
        <ecNumber evidence="2">3.2.1.40</ecNumber>
    </recommendedName>
</protein>
<dbReference type="GO" id="GO:0030596">
    <property type="term" value="F:alpha-L-rhamnosidase activity"/>
    <property type="evidence" value="ECO:0007669"/>
    <property type="project" value="UniProtKB-EC"/>
</dbReference>
<dbReference type="InterPro" id="IPR016007">
    <property type="entry name" value="Alpha_rhamnosid"/>
</dbReference>
<evidence type="ECO:0000256" key="3">
    <source>
        <dbReference type="ARBA" id="ARBA00022801"/>
    </source>
</evidence>
<dbReference type="Gene3D" id="1.50.10.10">
    <property type="match status" value="1"/>
</dbReference>
<dbReference type="EMBL" id="BLZR01000001">
    <property type="protein sequence ID" value="GFP74530.1"/>
    <property type="molecule type" value="Genomic_DNA"/>
</dbReference>
<dbReference type="InterPro" id="IPR012341">
    <property type="entry name" value="6hp_glycosidase-like_sf"/>
</dbReference>
<evidence type="ECO:0000256" key="2">
    <source>
        <dbReference type="ARBA" id="ARBA00012652"/>
    </source>
</evidence>
<dbReference type="Pfam" id="PF25788">
    <property type="entry name" value="Ig_Rha78A_N"/>
    <property type="match status" value="1"/>
</dbReference>
<sequence length="960" mass="109166">MKIVRLRANHFENPIGYDISDLNLSWVVEDTKAKKQESAQIIISKSDKFQPENIVFDSGNCKDADSRSFRPDIKMEPYTCYYWKVKVTGDNGEVAESEIATFETGKLNDPWKGIWVTPDLDNGIHPYLRKSFLIDGEIKSARVYASAAGIYEIEINGEKISDEYLLPGYSVYDCWMQYQSFDVTRYLKSGKNAIGAMLGKGWFSGRFGLGGFENTYGDRMALICELVITKEDGTKVVIASDETWKSHKGPVIESSIYDGEYYNANLEIADWSKDNCNDDSWLGVKPVELKIGPMSERLSPPIVKHETFRPKKLITSKGEIVLDFGQNMAGWVEFDVNIPQDERVIIQYGELLQNGCFYRDNLRSAKAEYKYISKGKKAHVRPHFTYYGFRFVKVEGMDVNPDDFTAYAIYSHMDEIGEIKTSDERVNRLILNAKWGQKSNFVDVPTDCPQRDERMGWTGDAQFFSGTASFFTNTAAFYNKYMRDLREEQKLIDGSVPVIIPRVRNQREVGTGHGSSAWSDVATIVPWTTYLFFGDKAMLEKHYEIMKDWVGYIIRQDEADGGKRLWQTGNHIADWLALDNPDKTDIFNGGTDQYYVATAYYYYSVRLIGDAAESLGKKEDAVYYRKLQQEIKEAFCKEYVTPNGKISVDTQTAHVLALFMDLLPETHRTRVAEALKMKLVNKGSHLDTGFVGTPYISRVLSNVGANDFAYKLLFNEDFPSWLYSVNMGATTIWERWNSVNEDGSVSSTGMNSMNHYAYGSVVEWIARDICGLNPVIDEPGFKKAFIKPQPFRYMNNASITYKSVSGTYKNGWQFVDENKIKYNFEIPFNCVAEIVLPDVKLGDVIINGERPLMIEEKDNNVVMKVEAGKIEVICKPSCDYYPYLNINSSLKDVLACEEGIAILRKYIGAQLDSFREIPELLDLSFNKPLTANPIFGPLSILKQDQIDSLAEELSKCRAKI</sequence>
<dbReference type="Gene3D" id="2.60.420.10">
    <property type="entry name" value="Maltose phosphorylase, domain 3"/>
    <property type="match status" value="1"/>
</dbReference>
<dbReference type="InterPro" id="IPR013783">
    <property type="entry name" value="Ig-like_fold"/>
</dbReference>
<feature type="domain" description="Alpha-L-rhamnosidase C-terminal" evidence="7">
    <location>
        <begin position="777"/>
        <end position="839"/>
    </location>
</feature>
<reference evidence="8 9" key="1">
    <citation type="submission" date="2020-07" db="EMBL/GenBank/DDBJ databases">
        <title>A new beta-1,3-glucan-decomposing anaerobic bacterium isolated from anoxic soil subjected to biological soil disinfestation.</title>
        <authorList>
            <person name="Ueki A."/>
            <person name="Tonouchi A."/>
        </authorList>
    </citation>
    <scope>NUCLEOTIDE SEQUENCE [LARGE SCALE GENOMIC DNA]</scope>
    <source>
        <strain evidence="8 9">TW1</strain>
    </source>
</reference>
<dbReference type="GO" id="GO:0005975">
    <property type="term" value="P:carbohydrate metabolic process"/>
    <property type="evidence" value="ECO:0007669"/>
    <property type="project" value="InterPro"/>
</dbReference>
<dbReference type="RefSeq" id="WP_183276083.1">
    <property type="nucleotide sequence ID" value="NZ_BLZR01000001.1"/>
</dbReference>
<dbReference type="Pfam" id="PF17390">
    <property type="entry name" value="Bac_rhamnosid_C"/>
    <property type="match status" value="1"/>
</dbReference>
<keyword evidence="9" id="KW-1185">Reference proteome</keyword>
<evidence type="ECO:0000259" key="6">
    <source>
        <dbReference type="Pfam" id="PF17389"/>
    </source>
</evidence>
<organism evidence="8 9">
    <name type="scientific">Clostridium fungisolvens</name>
    <dbReference type="NCBI Taxonomy" id="1604897"/>
    <lineage>
        <taxon>Bacteria</taxon>
        <taxon>Bacillati</taxon>
        <taxon>Bacillota</taxon>
        <taxon>Clostridia</taxon>
        <taxon>Eubacteriales</taxon>
        <taxon>Clostridiaceae</taxon>
        <taxon>Clostridium</taxon>
    </lineage>
</organism>
<dbReference type="PANTHER" id="PTHR33307">
    <property type="entry name" value="ALPHA-RHAMNOSIDASE (EUROFUNG)"/>
    <property type="match status" value="1"/>
</dbReference>
<feature type="domain" description="Alpha-L-rhamnosidase six-hairpin glycosidase" evidence="6">
    <location>
        <begin position="415"/>
        <end position="768"/>
    </location>
</feature>
<dbReference type="InterPro" id="IPR035396">
    <property type="entry name" value="Bac_rhamnosid6H"/>
</dbReference>
<dbReference type="Gene3D" id="2.60.40.10">
    <property type="entry name" value="Immunoglobulins"/>
    <property type="match status" value="1"/>
</dbReference>
<evidence type="ECO:0000313" key="9">
    <source>
        <dbReference type="Proteomes" id="UP000580568"/>
    </source>
</evidence>
<evidence type="ECO:0000313" key="8">
    <source>
        <dbReference type="EMBL" id="GFP74530.1"/>
    </source>
</evidence>
<evidence type="ECO:0000256" key="1">
    <source>
        <dbReference type="ARBA" id="ARBA00001445"/>
    </source>
</evidence>
<dbReference type="InterPro" id="IPR013737">
    <property type="entry name" value="Bac_rhamnosid_N"/>
</dbReference>
<dbReference type="InterPro" id="IPR008902">
    <property type="entry name" value="Rhamnosid_concanavalin"/>
</dbReference>
<gene>
    <name evidence="8" type="ORF">bsdtw1_00582</name>
</gene>
<feature type="domain" description="Bacterial alpha-L-rhamnosidase N-terminal" evidence="5">
    <location>
        <begin position="137"/>
        <end position="305"/>
    </location>
</feature>
<comment type="catalytic activity">
    <reaction evidence="1">
        <text>Hydrolysis of terminal non-reducing alpha-L-rhamnose residues in alpha-L-rhamnosides.</text>
        <dbReference type="EC" id="3.2.1.40"/>
    </reaction>
</comment>
<dbReference type="Gene3D" id="2.60.120.260">
    <property type="entry name" value="Galactose-binding domain-like"/>
    <property type="match status" value="2"/>
</dbReference>
<dbReference type="Pfam" id="PF08531">
    <property type="entry name" value="Bac_rhamnosid_N"/>
    <property type="match status" value="1"/>
</dbReference>
<dbReference type="Proteomes" id="UP000580568">
    <property type="component" value="Unassembled WGS sequence"/>
</dbReference>
<evidence type="ECO:0000259" key="4">
    <source>
        <dbReference type="Pfam" id="PF05592"/>
    </source>
</evidence>
<feature type="domain" description="Alpha-L-rhamnosidase concanavalin-like" evidence="4">
    <location>
        <begin position="316"/>
        <end position="410"/>
    </location>
</feature>
<evidence type="ECO:0000259" key="7">
    <source>
        <dbReference type="Pfam" id="PF17390"/>
    </source>
</evidence>
<accession>A0A6V8SBU0</accession>
<dbReference type="EC" id="3.2.1.40" evidence="2"/>
<comment type="caution">
    <text evidence="8">The sequence shown here is derived from an EMBL/GenBank/DDBJ whole genome shotgun (WGS) entry which is preliminary data.</text>
</comment>
<dbReference type="InterPro" id="IPR035398">
    <property type="entry name" value="Bac_rhamnosid_C"/>
</dbReference>
<dbReference type="PIRSF" id="PIRSF010631">
    <property type="entry name" value="A-rhamnsds"/>
    <property type="match status" value="1"/>
</dbReference>
<dbReference type="PANTHER" id="PTHR33307:SF6">
    <property type="entry name" value="ALPHA-RHAMNOSIDASE (EUROFUNG)-RELATED"/>
    <property type="match status" value="1"/>
</dbReference>